<evidence type="ECO:0000256" key="3">
    <source>
        <dbReference type="ARBA" id="ARBA00022729"/>
    </source>
</evidence>
<evidence type="ECO:0000313" key="9">
    <source>
        <dbReference type="EMBL" id="CAK9261880.1"/>
    </source>
</evidence>
<dbReference type="PANTHER" id="PTHR11247:SF8">
    <property type="entry name" value="PALMITOYL-PROTEIN THIOESTERASE 1"/>
    <property type="match status" value="1"/>
</dbReference>
<proteinExistence type="predicted"/>
<dbReference type="Pfam" id="PF02089">
    <property type="entry name" value="Palm_thioest"/>
    <property type="match status" value="1"/>
</dbReference>
<dbReference type="PANTHER" id="PTHR11247">
    <property type="entry name" value="PALMITOYL-PROTEIN THIOESTERASE/DOLICHYLDIPHOSPHATASE 1"/>
    <property type="match status" value="1"/>
</dbReference>
<accession>A0ABP0W8L0</accession>
<organism evidence="9 10">
    <name type="scientific">Sphagnum jensenii</name>
    <dbReference type="NCBI Taxonomy" id="128206"/>
    <lineage>
        <taxon>Eukaryota</taxon>
        <taxon>Viridiplantae</taxon>
        <taxon>Streptophyta</taxon>
        <taxon>Embryophyta</taxon>
        <taxon>Bryophyta</taxon>
        <taxon>Sphagnophytina</taxon>
        <taxon>Sphagnopsida</taxon>
        <taxon>Sphagnales</taxon>
        <taxon>Sphagnaceae</taxon>
        <taxon>Sphagnum</taxon>
    </lineage>
</organism>
<keyword evidence="3 8" id="KW-0732">Signal</keyword>
<gene>
    <name evidence="9" type="ORF">CSSPJE1EN1_LOCUS7358</name>
</gene>
<protein>
    <recommendedName>
        <fullName evidence="2">Palmitoyl-protein thioesterase 1</fullName>
        <ecNumber evidence="1">3.1.2.22</ecNumber>
    </recommendedName>
    <alternativeName>
        <fullName evidence="7">Palmitoyl-protein hydrolase 1</fullName>
    </alternativeName>
</protein>
<evidence type="ECO:0000256" key="6">
    <source>
        <dbReference type="ARBA" id="ARBA00023180"/>
    </source>
</evidence>
<keyword evidence="6" id="KW-0325">Glycoprotein</keyword>
<sequence length="336" mass="37447">MGAMQQQRSCRRRGIPLFSVLSLLLFALLWLCALPHIQASPSKPFPFIVLHGIGDQCKNEGIMKFTEVLSEMSGAEGHCMSVGNGWRDSYFTHLEKQAAIICQKVREKPELQDGYNIVGLSQGSMIARAVIEWCPGGPPVYNFVSLGGPHAGIAAVPLCVVMSLCRLINAVIGRFVYTQIVQNHLAPSGYIKIPTELSRYYKGTSFLPRLNNEIAMSRNEIYKKRLSSLNHLTLIMFTEDVILTPPQTAWFGYYANNDFGGEILPANETDLYKEDWIGLQTLDKAGKLSFVALPGNHLSISETEMEDHIVPFLVAPSESSRVTWMDSFHSNAQMDF</sequence>
<dbReference type="Gene3D" id="3.40.50.1820">
    <property type="entry name" value="alpha/beta hydrolase"/>
    <property type="match status" value="1"/>
</dbReference>
<dbReference type="PRINTS" id="PR00414">
    <property type="entry name" value="PPTHIESTRASE"/>
</dbReference>
<evidence type="ECO:0000256" key="5">
    <source>
        <dbReference type="ARBA" id="ARBA00023157"/>
    </source>
</evidence>
<name>A0ABP0W8L0_9BRYO</name>
<evidence type="ECO:0000256" key="7">
    <source>
        <dbReference type="ARBA" id="ARBA00031934"/>
    </source>
</evidence>
<dbReference type="InterPro" id="IPR002472">
    <property type="entry name" value="Palm_thioest"/>
</dbReference>
<keyword evidence="4" id="KW-0378">Hydrolase</keyword>
<keyword evidence="10" id="KW-1185">Reference proteome</keyword>
<feature type="chain" id="PRO_5047126659" description="Palmitoyl-protein thioesterase 1" evidence="8">
    <location>
        <begin position="40"/>
        <end position="336"/>
    </location>
</feature>
<dbReference type="InterPro" id="IPR029058">
    <property type="entry name" value="AB_hydrolase_fold"/>
</dbReference>
<evidence type="ECO:0000256" key="1">
    <source>
        <dbReference type="ARBA" id="ARBA00012423"/>
    </source>
</evidence>
<dbReference type="Proteomes" id="UP001497444">
    <property type="component" value="Chromosome 14"/>
</dbReference>
<evidence type="ECO:0000256" key="2">
    <source>
        <dbReference type="ARBA" id="ARBA00014212"/>
    </source>
</evidence>
<evidence type="ECO:0000256" key="4">
    <source>
        <dbReference type="ARBA" id="ARBA00022801"/>
    </source>
</evidence>
<dbReference type="EC" id="3.1.2.22" evidence="1"/>
<reference evidence="9" key="1">
    <citation type="submission" date="2024-02" db="EMBL/GenBank/DDBJ databases">
        <authorList>
            <consortium name="ELIXIR-Norway"/>
            <consortium name="Elixir Norway"/>
        </authorList>
    </citation>
    <scope>NUCLEOTIDE SEQUENCE</scope>
</reference>
<feature type="signal peptide" evidence="8">
    <location>
        <begin position="1"/>
        <end position="39"/>
    </location>
</feature>
<keyword evidence="5" id="KW-1015">Disulfide bond</keyword>
<dbReference type="SUPFAM" id="SSF53474">
    <property type="entry name" value="alpha/beta-Hydrolases"/>
    <property type="match status" value="1"/>
</dbReference>
<dbReference type="EMBL" id="OZ020109">
    <property type="protein sequence ID" value="CAK9261880.1"/>
    <property type="molecule type" value="Genomic_DNA"/>
</dbReference>
<evidence type="ECO:0000256" key="8">
    <source>
        <dbReference type="SAM" id="SignalP"/>
    </source>
</evidence>
<evidence type="ECO:0000313" key="10">
    <source>
        <dbReference type="Proteomes" id="UP001497444"/>
    </source>
</evidence>